<evidence type="ECO:0000313" key="2">
    <source>
        <dbReference type="EMBL" id="MDR7210329.1"/>
    </source>
</evidence>
<reference evidence="2 3" key="1">
    <citation type="submission" date="2023-07" db="EMBL/GenBank/DDBJ databases">
        <title>Sorghum-associated microbial communities from plants grown in Nebraska, USA.</title>
        <authorList>
            <person name="Schachtman D."/>
        </authorList>
    </citation>
    <scope>NUCLEOTIDE SEQUENCE [LARGE SCALE GENOMIC DNA]</scope>
    <source>
        <strain evidence="2 3">4129</strain>
    </source>
</reference>
<comment type="caution">
    <text evidence="2">The sequence shown here is derived from an EMBL/GenBank/DDBJ whole genome shotgun (WGS) entry which is preliminary data.</text>
</comment>
<name>A0ABU1Y7V2_9FLAO</name>
<feature type="transmembrane region" description="Helical" evidence="1">
    <location>
        <begin position="14"/>
        <end position="32"/>
    </location>
</feature>
<keyword evidence="3" id="KW-1185">Reference proteome</keyword>
<proteinExistence type="predicted"/>
<keyword evidence="1" id="KW-0812">Transmembrane</keyword>
<sequence length="44" mass="5173">MITNEFDLPDLLNLNFYADLADLADFIYILIFRKFSLKGFKSII</sequence>
<dbReference type="EMBL" id="JAVDWQ010000006">
    <property type="protein sequence ID" value="MDR7210329.1"/>
    <property type="molecule type" value="Genomic_DNA"/>
</dbReference>
<accession>A0ABU1Y7V2</accession>
<organism evidence="2 3">
    <name type="scientific">Flavobacterium piscis</name>
    <dbReference type="NCBI Taxonomy" id="1114874"/>
    <lineage>
        <taxon>Bacteria</taxon>
        <taxon>Pseudomonadati</taxon>
        <taxon>Bacteroidota</taxon>
        <taxon>Flavobacteriia</taxon>
        <taxon>Flavobacteriales</taxon>
        <taxon>Flavobacteriaceae</taxon>
        <taxon>Flavobacterium</taxon>
    </lineage>
</organism>
<gene>
    <name evidence="2" type="ORF">J2W48_002269</name>
</gene>
<protein>
    <submittedName>
        <fullName evidence="2">Uncharacterized protein</fullName>
    </submittedName>
</protein>
<evidence type="ECO:0000256" key="1">
    <source>
        <dbReference type="SAM" id="Phobius"/>
    </source>
</evidence>
<evidence type="ECO:0000313" key="3">
    <source>
        <dbReference type="Proteomes" id="UP001269081"/>
    </source>
</evidence>
<keyword evidence="1" id="KW-0472">Membrane</keyword>
<keyword evidence="1" id="KW-1133">Transmembrane helix</keyword>
<dbReference type="Proteomes" id="UP001269081">
    <property type="component" value="Unassembled WGS sequence"/>
</dbReference>